<proteinExistence type="predicted"/>
<gene>
    <name evidence="2" type="ORF">CR513_40184</name>
</gene>
<accession>A0A371FM44</accession>
<keyword evidence="3" id="KW-1185">Reference proteome</keyword>
<dbReference type="SUPFAM" id="SSF56672">
    <property type="entry name" value="DNA/RNA polymerases"/>
    <property type="match status" value="1"/>
</dbReference>
<dbReference type="PANTHER" id="PTHR24559:SF444">
    <property type="entry name" value="REVERSE TRANSCRIPTASE DOMAIN-CONTAINING PROTEIN"/>
    <property type="match status" value="1"/>
</dbReference>
<dbReference type="PANTHER" id="PTHR24559">
    <property type="entry name" value="TRANSPOSON TY3-I GAG-POL POLYPROTEIN"/>
    <property type="match status" value="1"/>
</dbReference>
<evidence type="ECO:0008006" key="4">
    <source>
        <dbReference type="Google" id="ProtNLM"/>
    </source>
</evidence>
<dbReference type="InterPro" id="IPR043502">
    <property type="entry name" value="DNA/RNA_pol_sf"/>
</dbReference>
<dbReference type="InterPro" id="IPR053134">
    <property type="entry name" value="RNA-dir_DNA_polymerase"/>
</dbReference>
<evidence type="ECO:0000313" key="2">
    <source>
        <dbReference type="EMBL" id="RDX79407.1"/>
    </source>
</evidence>
<protein>
    <recommendedName>
        <fullName evidence="4">Reverse transcriptase domain-containing protein</fullName>
    </recommendedName>
</protein>
<evidence type="ECO:0000313" key="3">
    <source>
        <dbReference type="Proteomes" id="UP000257109"/>
    </source>
</evidence>
<sequence>MKLPPGQLIECLGTLYGIVGKQVPIKGAIELETVFGEGSRISGGRRSILQYHHGAADVKLNGSFCFHLSPLHEVPDRTKDLDLDPRGQYEHERPHPTEDLKEIQVGPSPVHKMRISTTMDPKEEVCLVAFLKLNSDVFVWTMDDIPGIDLEFMCHHLSIARDAKSVAQKKCKRGEEKRKAVREEMNKLLVAGFIREVQYPTWLANVVMVKKVSGKWRMCTNYTDLNQACRKDPYPLPSIDRLVEGSQALPS</sequence>
<dbReference type="AlphaFoldDB" id="A0A371FM44"/>
<feature type="non-terminal residue" evidence="2">
    <location>
        <position position="1"/>
    </location>
</feature>
<comment type="caution">
    <text evidence="2">The sequence shown here is derived from an EMBL/GenBank/DDBJ whole genome shotgun (WGS) entry which is preliminary data.</text>
</comment>
<reference evidence="2" key="1">
    <citation type="submission" date="2018-05" db="EMBL/GenBank/DDBJ databases">
        <title>Draft genome of Mucuna pruriens seed.</title>
        <authorList>
            <person name="Nnadi N.E."/>
            <person name="Vos R."/>
            <person name="Hasami M.H."/>
            <person name="Devisetty U.K."/>
            <person name="Aguiy J.C."/>
        </authorList>
    </citation>
    <scope>NUCLEOTIDE SEQUENCE [LARGE SCALE GENOMIC DNA]</scope>
    <source>
        <strain evidence="2">JCA_2017</strain>
    </source>
</reference>
<dbReference type="Proteomes" id="UP000257109">
    <property type="component" value="Unassembled WGS sequence"/>
</dbReference>
<feature type="region of interest" description="Disordered" evidence="1">
    <location>
        <begin position="77"/>
        <end position="97"/>
    </location>
</feature>
<organism evidence="2 3">
    <name type="scientific">Mucuna pruriens</name>
    <name type="common">Velvet bean</name>
    <name type="synonym">Dolichos pruriens</name>
    <dbReference type="NCBI Taxonomy" id="157652"/>
    <lineage>
        <taxon>Eukaryota</taxon>
        <taxon>Viridiplantae</taxon>
        <taxon>Streptophyta</taxon>
        <taxon>Embryophyta</taxon>
        <taxon>Tracheophyta</taxon>
        <taxon>Spermatophyta</taxon>
        <taxon>Magnoliopsida</taxon>
        <taxon>eudicotyledons</taxon>
        <taxon>Gunneridae</taxon>
        <taxon>Pentapetalae</taxon>
        <taxon>rosids</taxon>
        <taxon>fabids</taxon>
        <taxon>Fabales</taxon>
        <taxon>Fabaceae</taxon>
        <taxon>Papilionoideae</taxon>
        <taxon>50 kb inversion clade</taxon>
        <taxon>NPAAA clade</taxon>
        <taxon>indigoferoid/millettioid clade</taxon>
        <taxon>Phaseoleae</taxon>
        <taxon>Mucuna</taxon>
    </lineage>
</organism>
<evidence type="ECO:0000256" key="1">
    <source>
        <dbReference type="SAM" id="MobiDB-lite"/>
    </source>
</evidence>
<name>A0A371FM44_MUCPR</name>
<dbReference type="Gene3D" id="3.10.10.10">
    <property type="entry name" value="HIV Type 1 Reverse Transcriptase, subunit A, domain 1"/>
    <property type="match status" value="1"/>
</dbReference>
<dbReference type="OrthoDB" id="1928766at2759"/>
<dbReference type="EMBL" id="QJKJ01008549">
    <property type="protein sequence ID" value="RDX79407.1"/>
    <property type="molecule type" value="Genomic_DNA"/>
</dbReference>